<comment type="similarity">
    <text evidence="9">Belongs to the BCD1 family.</text>
</comment>
<proteinExistence type="inferred from homology"/>
<keyword evidence="5 13" id="KW-0863">Zinc-finger</keyword>
<keyword evidence="3" id="KW-0597">Phosphoprotein</keyword>
<evidence type="ECO:0000256" key="4">
    <source>
        <dbReference type="ARBA" id="ARBA00022723"/>
    </source>
</evidence>
<evidence type="ECO:0000256" key="13">
    <source>
        <dbReference type="PROSITE-ProRule" id="PRU00453"/>
    </source>
</evidence>
<dbReference type="Gene3D" id="3.30.60.190">
    <property type="match status" value="1"/>
</dbReference>
<dbReference type="SUPFAM" id="SSF144232">
    <property type="entry name" value="HIT/MYND zinc finger-like"/>
    <property type="match status" value="1"/>
</dbReference>
<dbReference type="InterPro" id="IPR051639">
    <property type="entry name" value="BCD1"/>
</dbReference>
<feature type="compositionally biased region" description="Low complexity" evidence="14">
    <location>
        <begin position="346"/>
        <end position="355"/>
    </location>
</feature>
<keyword evidence="2" id="KW-0690">Ribosome biogenesis</keyword>
<dbReference type="GO" id="GO:0000492">
    <property type="term" value="P:box C/D snoRNP assembly"/>
    <property type="evidence" value="ECO:0007669"/>
    <property type="project" value="TreeGrafter"/>
</dbReference>
<dbReference type="GO" id="GO:0070761">
    <property type="term" value="C:pre-snoRNP complex"/>
    <property type="evidence" value="ECO:0007669"/>
    <property type="project" value="TreeGrafter"/>
</dbReference>
<evidence type="ECO:0000256" key="1">
    <source>
        <dbReference type="ARBA" id="ARBA00022499"/>
    </source>
</evidence>
<gene>
    <name evidence="16" type="ORF">A9K55_009279</name>
</gene>
<dbReference type="FunFam" id="3.30.60.190:FF:000001">
    <property type="entry name" value="box C/D snoRNA protein 1"/>
    <property type="match status" value="1"/>
</dbReference>
<feature type="compositionally biased region" description="Acidic residues" evidence="14">
    <location>
        <begin position="379"/>
        <end position="400"/>
    </location>
</feature>
<dbReference type="EMBL" id="CP023324">
    <property type="protein sequence ID" value="ATY63472.1"/>
    <property type="molecule type" value="Genomic_DNA"/>
</dbReference>
<dbReference type="PANTHER" id="PTHR13483:SF11">
    <property type="entry name" value="ZINC FINGER HIT DOMAIN-CONTAINING PROTEIN 3"/>
    <property type="match status" value="1"/>
</dbReference>
<protein>
    <recommendedName>
        <fullName evidence="11">Box C/D snoRNA protein 1</fullName>
    </recommendedName>
    <alternativeName>
        <fullName evidence="12">Zinc finger HIT domain-containing protein 6</fullName>
    </alternativeName>
</protein>
<dbReference type="GO" id="GO:0048254">
    <property type="term" value="P:snoRNA localization"/>
    <property type="evidence" value="ECO:0007669"/>
    <property type="project" value="TreeGrafter"/>
</dbReference>
<keyword evidence="1" id="KW-1017">Isopeptide bond</keyword>
<evidence type="ECO:0000259" key="15">
    <source>
        <dbReference type="PROSITE" id="PS51083"/>
    </source>
</evidence>
<dbReference type="Proteomes" id="UP000323067">
    <property type="component" value="Chromosome vii"/>
</dbReference>
<accession>A0A2H4SK48</accession>
<dbReference type="CDD" id="cd23023">
    <property type="entry name" value="zf-HIT_BCD1"/>
    <property type="match status" value="1"/>
</dbReference>
<dbReference type="InterPro" id="IPR007529">
    <property type="entry name" value="Znf_HIT"/>
</dbReference>
<evidence type="ECO:0000256" key="3">
    <source>
        <dbReference type="ARBA" id="ARBA00022553"/>
    </source>
</evidence>
<organism evidence="16 17">
    <name type="scientific">Cordyceps militaris</name>
    <name type="common">Caterpillar fungus</name>
    <name type="synonym">Clavaria militaris</name>
    <dbReference type="NCBI Taxonomy" id="73501"/>
    <lineage>
        <taxon>Eukaryota</taxon>
        <taxon>Fungi</taxon>
        <taxon>Dikarya</taxon>
        <taxon>Ascomycota</taxon>
        <taxon>Pezizomycotina</taxon>
        <taxon>Sordariomycetes</taxon>
        <taxon>Hypocreomycetidae</taxon>
        <taxon>Hypocreales</taxon>
        <taxon>Cordycipitaceae</taxon>
        <taxon>Cordyceps</taxon>
    </lineage>
</organism>
<dbReference type="Pfam" id="PF04438">
    <property type="entry name" value="zf-HIT"/>
    <property type="match status" value="1"/>
</dbReference>
<evidence type="ECO:0000256" key="2">
    <source>
        <dbReference type="ARBA" id="ARBA00022517"/>
    </source>
</evidence>
<evidence type="ECO:0000256" key="11">
    <source>
        <dbReference type="ARBA" id="ARBA00068630"/>
    </source>
</evidence>
<keyword evidence="7" id="KW-0832">Ubl conjugation</keyword>
<dbReference type="Pfam" id="PF25790">
    <property type="entry name" value="BCD1"/>
    <property type="match status" value="1"/>
</dbReference>
<dbReference type="AlphaFoldDB" id="A0A2H4SK48"/>
<dbReference type="OrthoDB" id="272357at2759"/>
<evidence type="ECO:0000256" key="10">
    <source>
        <dbReference type="ARBA" id="ARBA00061949"/>
    </source>
</evidence>
<evidence type="ECO:0000256" key="9">
    <source>
        <dbReference type="ARBA" id="ARBA00049654"/>
    </source>
</evidence>
<dbReference type="GO" id="GO:0005634">
    <property type="term" value="C:nucleus"/>
    <property type="evidence" value="ECO:0007669"/>
    <property type="project" value="TreeGrafter"/>
</dbReference>
<reference evidence="16 17" key="1">
    <citation type="journal article" date="2017" name="BMC Genomics">
        <title>Chromosome level assembly and secondary metabolite potential of the parasitic fungus Cordyceps militaris.</title>
        <authorList>
            <person name="Kramer G.J."/>
            <person name="Nodwell J.R."/>
        </authorList>
    </citation>
    <scope>NUCLEOTIDE SEQUENCE [LARGE SCALE GENOMIC DNA]</scope>
    <source>
        <strain evidence="16 17">ATCC 34164</strain>
    </source>
</reference>
<comment type="subunit">
    <text evidence="10">Interacts with FBL, SNU13, NOP58, NUFIP1, RUVBL1, RUVBL2 and TAF9. Interacts (via HIT-type zinc finger) with the RUVBL1/RUVBL2 complex in the presence of ADP.</text>
</comment>
<name>A0A2H4SK48_CORMI</name>
<evidence type="ECO:0000313" key="16">
    <source>
        <dbReference type="EMBL" id="ATY63472.1"/>
    </source>
</evidence>
<keyword evidence="6" id="KW-0862">Zinc</keyword>
<evidence type="ECO:0000256" key="8">
    <source>
        <dbReference type="ARBA" id="ARBA00049598"/>
    </source>
</evidence>
<evidence type="ECO:0000313" key="17">
    <source>
        <dbReference type="Proteomes" id="UP000323067"/>
    </source>
</evidence>
<sequence length="436" mass="48376">MADPMLTSLCAICHVAAPKYKCPRCGLRSCSLGCAAQHKSWMSCSGARDATAYLAPSRLRTPAGVDHDYNFLHGIERSLERAERVLVDERRLVAAEELRGPATVQEVRWKAGRDGRKRRVLVTRLLRRDEAAAPVQRFLAQRLRKLNIEVVCVPAGMTRHKQNNTTLNRRTSRINWQVEWLVMVDGSATTTRCLSKVMDNVPLHEAYPTMLDERQAAERRQAKKDGRATDDEVPYYGTCPEARCWPSPAPMQDPHTGRWFTCAGPSIPQWPREKQLEHQFFLVRPQQHRRADRRTTVSPLPATDCLREVLANTRVLEFPTILVLRSGQTLPDTYVLGPKDTVTAAAPAAGPASGSNKRPVGGALGGEDRAAKRRRGGEDAEEGQVDEDGNEDAEDADDAPGEGLVQGEVIDEQSMDDEDDDTSSEGTSSEEDSEEE</sequence>
<evidence type="ECO:0000256" key="12">
    <source>
        <dbReference type="ARBA" id="ARBA00077531"/>
    </source>
</evidence>
<evidence type="ECO:0000256" key="14">
    <source>
        <dbReference type="SAM" id="MobiDB-lite"/>
    </source>
</evidence>
<evidence type="ECO:0000256" key="7">
    <source>
        <dbReference type="ARBA" id="ARBA00022843"/>
    </source>
</evidence>
<dbReference type="InterPro" id="IPR057721">
    <property type="entry name" value="BCD1_alpha/beta"/>
</dbReference>
<dbReference type="VEuPathDB" id="FungiDB:A9K55_009279"/>
<dbReference type="PANTHER" id="PTHR13483">
    <property type="entry name" value="BOX C_D SNORNA PROTEIN 1-RELATED"/>
    <property type="match status" value="1"/>
</dbReference>
<dbReference type="GO" id="GO:0000463">
    <property type="term" value="P:maturation of LSU-rRNA from tricistronic rRNA transcript (SSU-rRNA, 5.8S rRNA, LSU-rRNA)"/>
    <property type="evidence" value="ECO:0007669"/>
    <property type="project" value="TreeGrafter"/>
</dbReference>
<feature type="region of interest" description="Disordered" evidence="14">
    <location>
        <begin position="346"/>
        <end position="436"/>
    </location>
</feature>
<evidence type="ECO:0000256" key="6">
    <source>
        <dbReference type="ARBA" id="ARBA00022833"/>
    </source>
</evidence>
<dbReference type="PROSITE" id="PS51083">
    <property type="entry name" value="ZF_HIT"/>
    <property type="match status" value="1"/>
</dbReference>
<keyword evidence="4" id="KW-0479">Metal-binding</keyword>
<dbReference type="GO" id="GO:0008270">
    <property type="term" value="F:zinc ion binding"/>
    <property type="evidence" value="ECO:0007669"/>
    <property type="project" value="UniProtKB-UniRule"/>
</dbReference>
<feature type="domain" description="HIT-type" evidence="15">
    <location>
        <begin position="10"/>
        <end position="44"/>
    </location>
</feature>
<evidence type="ECO:0000256" key="5">
    <source>
        <dbReference type="ARBA" id="ARBA00022771"/>
    </source>
</evidence>
<comment type="function">
    <text evidence="8">Required for box C/D snoRNAs accumulation involved in snoRNA processing, snoRNA transport to the nucleolus and ribosome biogenesis.</text>
</comment>
<feature type="compositionally biased region" description="Acidic residues" evidence="14">
    <location>
        <begin position="409"/>
        <end position="436"/>
    </location>
</feature>